<dbReference type="Gene3D" id="6.10.140.2210">
    <property type="match status" value="1"/>
</dbReference>
<dbReference type="SUPFAM" id="SSF57850">
    <property type="entry name" value="RING/U-box"/>
    <property type="match status" value="1"/>
</dbReference>
<dbReference type="PROSITE" id="PS50157">
    <property type="entry name" value="ZINC_FINGER_C2H2_2"/>
    <property type="match status" value="1"/>
</dbReference>
<keyword evidence="2 6" id="KW-0863">Zinc-finger</keyword>
<dbReference type="InterPro" id="IPR041042">
    <property type="entry name" value="Znf_Hakai"/>
</dbReference>
<dbReference type="GO" id="GO:0008270">
    <property type="term" value="F:zinc ion binding"/>
    <property type="evidence" value="ECO:0007669"/>
    <property type="project" value="UniProtKB-KW"/>
</dbReference>
<dbReference type="PANTHER" id="PTHR13480:SF0">
    <property type="entry name" value="E3 UBIQUITIN-PROTEIN LIGASE HAKAI"/>
    <property type="match status" value="1"/>
</dbReference>
<keyword evidence="1" id="KW-0479">Metal-binding</keyword>
<dbReference type="InterPro" id="IPR013087">
    <property type="entry name" value="Znf_C2H2_type"/>
</dbReference>
<dbReference type="GO" id="GO:0061630">
    <property type="term" value="F:ubiquitin protein ligase activity"/>
    <property type="evidence" value="ECO:0007669"/>
    <property type="project" value="InterPro"/>
</dbReference>
<dbReference type="InterPro" id="IPR040383">
    <property type="entry name" value="HAKAI/CBLL2"/>
</dbReference>
<dbReference type="GeneTree" id="ENSGT00510000047522"/>
<dbReference type="GO" id="GO:0016567">
    <property type="term" value="P:protein ubiquitination"/>
    <property type="evidence" value="ECO:0007669"/>
    <property type="project" value="InterPro"/>
</dbReference>
<evidence type="ECO:0000256" key="1">
    <source>
        <dbReference type="ARBA" id="ARBA00022723"/>
    </source>
</evidence>
<accession>A0A8D2HMM6</accession>
<evidence type="ECO:0000313" key="8">
    <source>
        <dbReference type="Ensembl" id="ENSUPAP00010014751.1"/>
    </source>
</evidence>
<dbReference type="GO" id="GO:0030155">
    <property type="term" value="P:regulation of cell adhesion"/>
    <property type="evidence" value="ECO:0007669"/>
    <property type="project" value="TreeGrafter"/>
</dbReference>
<reference evidence="8" key="1">
    <citation type="submission" date="2025-08" db="UniProtKB">
        <authorList>
            <consortium name="Ensembl"/>
        </authorList>
    </citation>
    <scope>IDENTIFICATION</scope>
</reference>
<dbReference type="Pfam" id="PF00097">
    <property type="entry name" value="zf-C3HC4"/>
    <property type="match status" value="1"/>
</dbReference>
<dbReference type="Proteomes" id="UP000694417">
    <property type="component" value="Unplaced"/>
</dbReference>
<keyword evidence="3" id="KW-0862">Zinc</keyword>
<reference evidence="8" key="2">
    <citation type="submission" date="2025-09" db="UniProtKB">
        <authorList>
            <consortium name="Ensembl"/>
        </authorList>
    </citation>
    <scope>IDENTIFICATION</scope>
</reference>
<evidence type="ECO:0000256" key="3">
    <source>
        <dbReference type="ARBA" id="ARBA00022833"/>
    </source>
</evidence>
<dbReference type="InterPro" id="IPR018957">
    <property type="entry name" value="Znf_C3HC4_RING-type"/>
</dbReference>
<sequence length="212" mass="24019">MLHLFHLGSISYCTVKAYFFLKQEESGLSNLNTQGPYLLALPVTGSLIGTGIGKRSKVKVCGRSQRTKNASRIMEHATGFDRNEEQRYDCAGGETFINQQRYNEEVFWDFKINILGKKDDTPVHFCNKCELPIKIYGRMIPCKHAFCYACAVLHGNEGNRVCLDCGHPVRQVEKRVQGSVFVCSSVQECKRTYLSQRDLQAHINFRHMGASS</sequence>
<protein>
    <recommendedName>
        <fullName evidence="5">E3 ubiquitin-protein ligase Hakai</fullName>
    </recommendedName>
</protein>
<dbReference type="Pfam" id="PF18408">
    <property type="entry name" value="zf_Hakai"/>
    <property type="match status" value="1"/>
</dbReference>
<comment type="similarity">
    <text evidence="4">Belongs to the Hakai family.</text>
</comment>
<evidence type="ECO:0000256" key="2">
    <source>
        <dbReference type="ARBA" id="ARBA00022771"/>
    </source>
</evidence>
<evidence type="ECO:0000313" key="9">
    <source>
        <dbReference type="Proteomes" id="UP000694417"/>
    </source>
</evidence>
<dbReference type="InterPro" id="IPR017907">
    <property type="entry name" value="Znf_RING_CS"/>
</dbReference>
<name>A0A8D2HMM6_UROPR</name>
<dbReference type="PANTHER" id="PTHR13480">
    <property type="entry name" value="E3 UBIQUITIN-PROTEIN LIGASE HAKAI-RELATED"/>
    <property type="match status" value="1"/>
</dbReference>
<keyword evidence="9" id="KW-1185">Reference proteome</keyword>
<dbReference type="Ensembl" id="ENSUPAT00010016852.1">
    <property type="protein sequence ID" value="ENSUPAP00010014751.1"/>
    <property type="gene ID" value="ENSUPAG00010011815.1"/>
</dbReference>
<dbReference type="InterPro" id="IPR013083">
    <property type="entry name" value="Znf_RING/FYVE/PHD"/>
</dbReference>
<proteinExistence type="inferred from homology"/>
<evidence type="ECO:0000256" key="6">
    <source>
        <dbReference type="PROSITE-ProRule" id="PRU00042"/>
    </source>
</evidence>
<evidence type="ECO:0000256" key="4">
    <source>
        <dbReference type="ARBA" id="ARBA00038499"/>
    </source>
</evidence>
<feature type="domain" description="C2H2-type" evidence="7">
    <location>
        <begin position="181"/>
        <end position="212"/>
    </location>
</feature>
<dbReference type="AlphaFoldDB" id="A0A8D2HMM6"/>
<dbReference type="PROSITE" id="PS00518">
    <property type="entry name" value="ZF_RING_1"/>
    <property type="match status" value="1"/>
</dbReference>
<organism evidence="8 9">
    <name type="scientific">Urocitellus parryii</name>
    <name type="common">Arctic ground squirrel</name>
    <name type="synonym">Spermophilus parryii</name>
    <dbReference type="NCBI Taxonomy" id="9999"/>
    <lineage>
        <taxon>Eukaryota</taxon>
        <taxon>Metazoa</taxon>
        <taxon>Chordata</taxon>
        <taxon>Craniata</taxon>
        <taxon>Vertebrata</taxon>
        <taxon>Euteleostomi</taxon>
        <taxon>Mammalia</taxon>
        <taxon>Eutheria</taxon>
        <taxon>Euarchontoglires</taxon>
        <taxon>Glires</taxon>
        <taxon>Rodentia</taxon>
        <taxon>Sciuromorpha</taxon>
        <taxon>Sciuridae</taxon>
        <taxon>Xerinae</taxon>
        <taxon>Marmotini</taxon>
        <taxon>Urocitellus</taxon>
    </lineage>
</organism>
<evidence type="ECO:0000259" key="7">
    <source>
        <dbReference type="PROSITE" id="PS50157"/>
    </source>
</evidence>
<dbReference type="Gene3D" id="3.30.40.10">
    <property type="entry name" value="Zinc/RING finger domain, C3HC4 (zinc finger)"/>
    <property type="match status" value="1"/>
</dbReference>
<evidence type="ECO:0000256" key="5">
    <source>
        <dbReference type="ARBA" id="ARBA00041081"/>
    </source>
</evidence>